<accession>A0A381SYI1</accession>
<name>A0A381SYI1_9ZZZZ</name>
<reference evidence="5" key="1">
    <citation type="submission" date="2018-05" db="EMBL/GenBank/DDBJ databases">
        <authorList>
            <person name="Lanie J.A."/>
            <person name="Ng W.-L."/>
            <person name="Kazmierczak K.M."/>
            <person name="Andrzejewski T.M."/>
            <person name="Davidsen T.M."/>
            <person name="Wayne K.J."/>
            <person name="Tettelin H."/>
            <person name="Glass J.I."/>
            <person name="Rusch D."/>
            <person name="Podicherti R."/>
            <person name="Tsui H.-C.T."/>
            <person name="Winkler M.E."/>
        </authorList>
    </citation>
    <scope>NUCLEOTIDE SEQUENCE</scope>
</reference>
<comment type="similarity">
    <text evidence="2">Belongs to the class-V pyridoxal-phosphate-dependent aminotransferase family.</text>
</comment>
<proteinExistence type="inferred from homology"/>
<dbReference type="AlphaFoldDB" id="A0A381SYI1"/>
<dbReference type="GO" id="GO:0019265">
    <property type="term" value="P:glycine biosynthetic process, by transamination of glyoxylate"/>
    <property type="evidence" value="ECO:0007669"/>
    <property type="project" value="TreeGrafter"/>
</dbReference>
<keyword evidence="3" id="KW-0663">Pyridoxal phosphate</keyword>
<evidence type="ECO:0000313" key="5">
    <source>
        <dbReference type="EMBL" id="SVA09036.1"/>
    </source>
</evidence>
<dbReference type="InterPro" id="IPR020578">
    <property type="entry name" value="Aminotrans_V_PyrdxlP_BS"/>
</dbReference>
<dbReference type="PANTHER" id="PTHR21152">
    <property type="entry name" value="AMINOTRANSFERASE CLASS V"/>
    <property type="match status" value="1"/>
</dbReference>
<dbReference type="Gene3D" id="3.40.640.10">
    <property type="entry name" value="Type I PLP-dependent aspartate aminotransferase-like (Major domain)"/>
    <property type="match status" value="1"/>
</dbReference>
<protein>
    <recommendedName>
        <fullName evidence="4">Aminotransferase class V domain-containing protein</fullName>
    </recommendedName>
</protein>
<organism evidence="5">
    <name type="scientific">marine metagenome</name>
    <dbReference type="NCBI Taxonomy" id="408172"/>
    <lineage>
        <taxon>unclassified sequences</taxon>
        <taxon>metagenomes</taxon>
        <taxon>ecological metagenomes</taxon>
    </lineage>
</organism>
<evidence type="ECO:0000256" key="3">
    <source>
        <dbReference type="ARBA" id="ARBA00022898"/>
    </source>
</evidence>
<dbReference type="GO" id="GO:0004760">
    <property type="term" value="F:L-serine-pyruvate transaminase activity"/>
    <property type="evidence" value="ECO:0007669"/>
    <property type="project" value="TreeGrafter"/>
</dbReference>
<dbReference type="GO" id="GO:0008453">
    <property type="term" value="F:alanine-glyoxylate transaminase activity"/>
    <property type="evidence" value="ECO:0007669"/>
    <property type="project" value="TreeGrafter"/>
</dbReference>
<dbReference type="InterPro" id="IPR015424">
    <property type="entry name" value="PyrdxlP-dep_Trfase"/>
</dbReference>
<dbReference type="InterPro" id="IPR000192">
    <property type="entry name" value="Aminotrans_V_dom"/>
</dbReference>
<dbReference type="PROSITE" id="PS00595">
    <property type="entry name" value="AA_TRANSFER_CLASS_5"/>
    <property type="match status" value="1"/>
</dbReference>
<dbReference type="PANTHER" id="PTHR21152:SF40">
    <property type="entry name" value="ALANINE--GLYOXYLATE AMINOTRANSFERASE"/>
    <property type="match status" value="1"/>
</dbReference>
<dbReference type="EMBL" id="UINC01003761">
    <property type="protein sequence ID" value="SVA09036.1"/>
    <property type="molecule type" value="Genomic_DNA"/>
</dbReference>
<sequence>MDSYPKLFIPGPTYVPEHVMQSLTPPQIGHRTPEFSELMSTVVQGIQKVLYTKNHVYLVSHAATGLWEMGIQNSVKKGVLHAVNGSFSSKWASVSKECGHETGVLEYDWGKGVKAEDVDEQLSSGKYDVFAMVHNETSTGVCSPLEPISEMMREKYPQVIWLVDAVSSMAGVKIETDKLGIDFLLSSTQKAWGLPAGFSVCAVSNRLIELSKSIPNKGYFLDINVYEKYYEKMQTPSTPSIPHLFGLKFVLEQIEEEGLENRWVRHLENAEYTRNWANERGQSLFPESGFESPTITCIQNDKEWDINRINEQLLERGFRMDRGYGKLRGKAFRVAHMGNVMREDLTDYLNNFDEVING</sequence>
<dbReference type="Pfam" id="PF00266">
    <property type="entry name" value="Aminotran_5"/>
    <property type="match status" value="1"/>
</dbReference>
<dbReference type="InterPro" id="IPR024169">
    <property type="entry name" value="SP_NH2Trfase/AEP_transaminase"/>
</dbReference>
<dbReference type="GO" id="GO:0005777">
    <property type="term" value="C:peroxisome"/>
    <property type="evidence" value="ECO:0007669"/>
    <property type="project" value="TreeGrafter"/>
</dbReference>
<evidence type="ECO:0000256" key="2">
    <source>
        <dbReference type="ARBA" id="ARBA00009236"/>
    </source>
</evidence>
<gene>
    <name evidence="5" type="ORF">METZ01_LOCUS61890</name>
</gene>
<dbReference type="PIRSF" id="PIRSF000524">
    <property type="entry name" value="SPT"/>
    <property type="match status" value="1"/>
</dbReference>
<feature type="domain" description="Aminotransferase class V" evidence="4">
    <location>
        <begin position="80"/>
        <end position="282"/>
    </location>
</feature>
<dbReference type="InterPro" id="IPR015422">
    <property type="entry name" value="PyrdxlP-dep_Trfase_small"/>
</dbReference>
<comment type="cofactor">
    <cofactor evidence="1">
        <name>pyridoxal 5'-phosphate</name>
        <dbReference type="ChEBI" id="CHEBI:597326"/>
    </cofactor>
</comment>
<evidence type="ECO:0000256" key="1">
    <source>
        <dbReference type="ARBA" id="ARBA00001933"/>
    </source>
</evidence>
<dbReference type="SUPFAM" id="SSF53383">
    <property type="entry name" value="PLP-dependent transferases"/>
    <property type="match status" value="1"/>
</dbReference>
<evidence type="ECO:0000259" key="4">
    <source>
        <dbReference type="Pfam" id="PF00266"/>
    </source>
</evidence>
<dbReference type="InterPro" id="IPR015421">
    <property type="entry name" value="PyrdxlP-dep_Trfase_major"/>
</dbReference>
<dbReference type="Gene3D" id="3.90.1150.10">
    <property type="entry name" value="Aspartate Aminotransferase, domain 1"/>
    <property type="match status" value="1"/>
</dbReference>